<dbReference type="InterPro" id="IPR036691">
    <property type="entry name" value="Endo/exonu/phosph_ase_sf"/>
</dbReference>
<evidence type="ECO:0000256" key="1">
    <source>
        <dbReference type="SAM" id="SignalP"/>
    </source>
</evidence>
<accession>A0A951U938</accession>
<name>A0A951U938_9CYAN</name>
<gene>
    <name evidence="2" type="ORF">KME25_01765</name>
</gene>
<proteinExistence type="predicted"/>
<feature type="chain" id="PRO_5037508652" description="Endonuclease/exonuclease/phosphatase domain-containing protein" evidence="1">
    <location>
        <begin position="22"/>
        <end position="174"/>
    </location>
</feature>
<dbReference type="AlphaFoldDB" id="A0A951U938"/>
<organism evidence="2 3">
    <name type="scientific">Symplocastrum torsivum CPER-KK1</name>
    <dbReference type="NCBI Taxonomy" id="450513"/>
    <lineage>
        <taxon>Bacteria</taxon>
        <taxon>Bacillati</taxon>
        <taxon>Cyanobacteriota</taxon>
        <taxon>Cyanophyceae</taxon>
        <taxon>Oscillatoriophycideae</taxon>
        <taxon>Oscillatoriales</taxon>
        <taxon>Microcoleaceae</taxon>
        <taxon>Symplocastrum</taxon>
    </lineage>
</organism>
<evidence type="ECO:0000313" key="3">
    <source>
        <dbReference type="Proteomes" id="UP000753908"/>
    </source>
</evidence>
<reference evidence="2" key="1">
    <citation type="submission" date="2021-05" db="EMBL/GenBank/DDBJ databases">
        <authorList>
            <person name="Pietrasiak N."/>
            <person name="Ward R."/>
            <person name="Stajich J.E."/>
            <person name="Kurbessoian T."/>
        </authorList>
    </citation>
    <scope>NUCLEOTIDE SEQUENCE</scope>
    <source>
        <strain evidence="2">CPER-KK1</strain>
    </source>
</reference>
<dbReference type="Gene3D" id="3.60.10.10">
    <property type="entry name" value="Endonuclease/exonuclease/phosphatase"/>
    <property type="match status" value="1"/>
</dbReference>
<reference evidence="2" key="2">
    <citation type="journal article" date="2022" name="Microbiol. Resour. Announc.">
        <title>Metagenome Sequencing to Explore Phylogenomics of Terrestrial Cyanobacteria.</title>
        <authorList>
            <person name="Ward R.D."/>
            <person name="Stajich J.E."/>
            <person name="Johansen J.R."/>
            <person name="Huntemann M."/>
            <person name="Clum A."/>
            <person name="Foster B."/>
            <person name="Foster B."/>
            <person name="Roux S."/>
            <person name="Palaniappan K."/>
            <person name="Varghese N."/>
            <person name="Mukherjee S."/>
            <person name="Reddy T.B.K."/>
            <person name="Daum C."/>
            <person name="Copeland A."/>
            <person name="Chen I.A."/>
            <person name="Ivanova N.N."/>
            <person name="Kyrpides N.C."/>
            <person name="Shapiro N."/>
            <person name="Eloe-Fadrosh E.A."/>
            <person name="Pietrasiak N."/>
        </authorList>
    </citation>
    <scope>NUCLEOTIDE SEQUENCE</scope>
    <source>
        <strain evidence="2">CPER-KK1</strain>
    </source>
</reference>
<protein>
    <recommendedName>
        <fullName evidence="4">Endonuclease/exonuclease/phosphatase domain-containing protein</fullName>
    </recommendedName>
</protein>
<feature type="signal peptide" evidence="1">
    <location>
        <begin position="1"/>
        <end position="21"/>
    </location>
</feature>
<dbReference type="EMBL" id="JAHHIF010000002">
    <property type="protein sequence ID" value="MBW4543166.1"/>
    <property type="molecule type" value="Genomic_DNA"/>
</dbReference>
<dbReference type="Proteomes" id="UP000753908">
    <property type="component" value="Unassembled WGS sequence"/>
</dbReference>
<comment type="caution">
    <text evidence="2">The sequence shown here is derived from an EMBL/GenBank/DDBJ whole genome shotgun (WGS) entry which is preliminary data.</text>
</comment>
<evidence type="ECO:0000313" key="2">
    <source>
        <dbReference type="EMBL" id="MBW4543166.1"/>
    </source>
</evidence>
<dbReference type="SUPFAM" id="SSF56219">
    <property type="entry name" value="DNase I-like"/>
    <property type="match status" value="1"/>
</dbReference>
<keyword evidence="1" id="KW-0732">Signal</keyword>
<sequence>MWCLPLALNLALLAPLFFASAQGSYLEQANHIPGSTFRLLYANLDHSNKDTSQAIRYIEGKNADLVLLQEVTSRWLTTLESNLSRYRVVTSFPKEDSTGLAMLVPIAPSKLLELVATQIIALPPYSGQPLVETTLRWEGTEVVILGLSIIRPQSHDSSAFQDVEFDATAEWSLR</sequence>
<evidence type="ECO:0008006" key="4">
    <source>
        <dbReference type="Google" id="ProtNLM"/>
    </source>
</evidence>